<feature type="binding site" evidence="21">
    <location>
        <begin position="172"/>
        <end position="181"/>
    </location>
    <ligand>
        <name>FAD</name>
        <dbReference type="ChEBI" id="CHEBI:57692"/>
    </ligand>
</feature>
<evidence type="ECO:0000256" key="4">
    <source>
        <dbReference type="ARBA" id="ARBA00009347"/>
    </source>
</evidence>
<comment type="subcellular location">
    <subcellularLocation>
        <location evidence="2">Mitochondrion</location>
    </subcellularLocation>
</comment>
<dbReference type="Pfam" id="PF00441">
    <property type="entry name" value="Acyl-CoA_dh_1"/>
    <property type="match status" value="1"/>
</dbReference>
<name>A0AAE1DEX4_9GAST</name>
<evidence type="ECO:0000256" key="11">
    <source>
        <dbReference type="ARBA" id="ARBA00023002"/>
    </source>
</evidence>
<feature type="domain" description="Acyl-CoA oxidase/dehydrogenase middle" evidence="24">
    <location>
        <begin position="171"/>
        <end position="268"/>
    </location>
</feature>
<feature type="binding site" evidence="20">
    <location>
        <position position="356"/>
    </location>
    <ligand>
        <name>substrate</name>
    </ligand>
</feature>
<dbReference type="InterPro" id="IPR046373">
    <property type="entry name" value="Acyl-CoA_Oxase/DH_mid-dom_sf"/>
</dbReference>
<evidence type="ECO:0000256" key="2">
    <source>
        <dbReference type="ARBA" id="ARBA00004173"/>
    </source>
</evidence>
<dbReference type="PANTHER" id="PTHR43884:SF12">
    <property type="entry name" value="ISOVALERYL-COA DEHYDROGENASE, MITOCHONDRIAL-RELATED"/>
    <property type="match status" value="1"/>
</dbReference>
<evidence type="ECO:0000256" key="6">
    <source>
        <dbReference type="ARBA" id="ARBA00012046"/>
    </source>
</evidence>
<comment type="catalytic activity">
    <reaction evidence="18">
        <text>3-methylbutanoyl-CoA + oxidized [electron-transfer flavoprotein] + H(+) = 3-methylbut-2-enoyl-CoA + reduced [electron-transfer flavoprotein]</text>
        <dbReference type="Rhea" id="RHEA:12276"/>
        <dbReference type="Rhea" id="RHEA-COMP:10685"/>
        <dbReference type="Rhea" id="RHEA-COMP:10686"/>
        <dbReference type="ChEBI" id="CHEBI:15378"/>
        <dbReference type="ChEBI" id="CHEBI:57344"/>
        <dbReference type="ChEBI" id="CHEBI:57345"/>
        <dbReference type="ChEBI" id="CHEBI:57692"/>
        <dbReference type="ChEBI" id="CHEBI:58307"/>
        <dbReference type="EC" id="1.3.8.4"/>
    </reaction>
</comment>
<dbReference type="InterPro" id="IPR036250">
    <property type="entry name" value="AcylCo_DH-like_C"/>
</dbReference>
<sequence>MASFTYRLGVRSGSKLKSVCSRLVCGGNNVGVPKVFSRASSYYPIDDSLYNLTDEQKQLRESVFQFSQKELAPKAAEIDKTNDFKDMKEFWLKCGEMGLHGATAPAEFGGSDMSYLDHCLIMEEMSRASAAIALSYGAHSNLCINQIVRNATDEQKQKYLPDLISGKKVGALAMSEANSGSDVVSMRTTAIKKGDHYILNGTKFWITNGPDADVLVVYAKTDPKNPKPQHGITAFLIEKGMPGFSTSPKLDKLGMRGSNTCELVFEDCAVPATNVLGGINRGVYVLFSGLDIERAMAGAGALGTNGLPLSECNLSGREEKGIYVFFSDFGIKHIVVVTDPVGYAENVVGDVGQGVYVLMSGLDIERCILAAGPLGIMQACCDIAFQYANVREAFGEKIGQFQMVQSKMADMYTTLNACRSYTYNVARALDRGERHPNDCAGVILYTAEAATKMALEAIQILGGNGYINDYPTGRLLRDAKLYEIGAGTSEVRRMIIARAINAHYH</sequence>
<dbReference type="GO" id="GO:0006552">
    <property type="term" value="P:L-leucine catabolic process"/>
    <property type="evidence" value="ECO:0007669"/>
    <property type="project" value="TreeGrafter"/>
</dbReference>
<evidence type="ECO:0000259" key="23">
    <source>
        <dbReference type="Pfam" id="PF00441"/>
    </source>
</evidence>
<dbReference type="PANTHER" id="PTHR43884">
    <property type="entry name" value="ACYL-COA DEHYDROGENASE"/>
    <property type="match status" value="1"/>
</dbReference>
<dbReference type="Pfam" id="PF02770">
    <property type="entry name" value="Acyl-CoA_dh_M"/>
    <property type="match status" value="1"/>
</dbReference>
<evidence type="ECO:0000256" key="17">
    <source>
        <dbReference type="ARBA" id="ARBA00048375"/>
    </source>
</evidence>
<dbReference type="FunFam" id="1.10.540.10:FF:000007">
    <property type="entry name" value="Isovaleryl-CoA dehydrogenase, mitochondrial"/>
    <property type="match status" value="1"/>
</dbReference>
<evidence type="ECO:0000256" key="14">
    <source>
        <dbReference type="ARBA" id="ARBA00045583"/>
    </source>
</evidence>
<dbReference type="InterPro" id="IPR006089">
    <property type="entry name" value="Acyl-CoA_DH_CS"/>
</dbReference>
<evidence type="ECO:0000256" key="22">
    <source>
        <dbReference type="RuleBase" id="RU362125"/>
    </source>
</evidence>
<dbReference type="PROSITE" id="PS00073">
    <property type="entry name" value="ACYL_COA_DH_2"/>
    <property type="match status" value="1"/>
</dbReference>
<dbReference type="EMBL" id="JAWDGP010004065">
    <property type="protein sequence ID" value="KAK3768179.1"/>
    <property type="molecule type" value="Genomic_DNA"/>
</dbReference>
<feature type="binding site" evidence="21">
    <location>
        <begin position="459"/>
        <end position="463"/>
    </location>
    <ligand>
        <name>FAD</name>
        <dbReference type="ChEBI" id="CHEBI:57692"/>
    </ligand>
</feature>
<dbReference type="SUPFAM" id="SSF56645">
    <property type="entry name" value="Acyl-CoA dehydrogenase NM domain-like"/>
    <property type="match status" value="1"/>
</dbReference>
<dbReference type="InterPro" id="IPR013786">
    <property type="entry name" value="AcylCoA_DH/ox_N"/>
</dbReference>
<evidence type="ECO:0000256" key="10">
    <source>
        <dbReference type="ARBA" id="ARBA00022946"/>
    </source>
</evidence>
<evidence type="ECO:0000256" key="12">
    <source>
        <dbReference type="ARBA" id="ARBA00023128"/>
    </source>
</evidence>
<dbReference type="EC" id="1.3.8.4" evidence="5"/>
<evidence type="ECO:0000256" key="5">
    <source>
        <dbReference type="ARBA" id="ARBA00012044"/>
    </source>
</evidence>
<comment type="catalytic activity">
    <reaction evidence="17">
        <text>hexanoyl-CoA + oxidized [electron-transfer flavoprotein] + H(+) = (2E)-hexenoyl-CoA + reduced [electron-transfer flavoprotein]</text>
        <dbReference type="Rhea" id="RHEA:43464"/>
        <dbReference type="Rhea" id="RHEA-COMP:10685"/>
        <dbReference type="Rhea" id="RHEA-COMP:10686"/>
        <dbReference type="ChEBI" id="CHEBI:15378"/>
        <dbReference type="ChEBI" id="CHEBI:57692"/>
        <dbReference type="ChEBI" id="CHEBI:58307"/>
        <dbReference type="ChEBI" id="CHEBI:62077"/>
        <dbReference type="ChEBI" id="CHEBI:62620"/>
    </reaction>
</comment>
<keyword evidence="11 22" id="KW-0560">Oxidoreductase</keyword>
<evidence type="ECO:0000313" key="26">
    <source>
        <dbReference type="EMBL" id="KAK3768179.1"/>
    </source>
</evidence>
<evidence type="ECO:0000256" key="20">
    <source>
        <dbReference type="PIRSR" id="PIRSR634183-2"/>
    </source>
</evidence>
<feature type="binding site" evidence="21">
    <location>
        <position position="402"/>
    </location>
    <ligand>
        <name>FAD</name>
        <dbReference type="ChEBI" id="CHEBI:57692"/>
    </ligand>
</feature>
<keyword evidence="8 22" id="KW-0285">Flavoprotein</keyword>
<feature type="binding site" evidence="20">
    <location>
        <begin position="486"/>
        <end position="487"/>
    </location>
    <ligand>
        <name>substrate</name>
    </ligand>
</feature>
<feature type="binding site" evidence="20">
    <location>
        <begin position="363"/>
        <end position="366"/>
    </location>
    <ligand>
        <name>substrate</name>
    </ligand>
</feature>
<evidence type="ECO:0000256" key="7">
    <source>
        <dbReference type="ARBA" id="ARBA00018258"/>
    </source>
</evidence>
<evidence type="ECO:0000256" key="15">
    <source>
        <dbReference type="ARBA" id="ARBA00047736"/>
    </source>
</evidence>
<dbReference type="Proteomes" id="UP001283361">
    <property type="component" value="Unassembled WGS sequence"/>
</dbReference>
<organism evidence="26 27">
    <name type="scientific">Elysia crispata</name>
    <name type="common">lettuce slug</name>
    <dbReference type="NCBI Taxonomy" id="231223"/>
    <lineage>
        <taxon>Eukaryota</taxon>
        <taxon>Metazoa</taxon>
        <taxon>Spiralia</taxon>
        <taxon>Lophotrochozoa</taxon>
        <taxon>Mollusca</taxon>
        <taxon>Gastropoda</taxon>
        <taxon>Heterobranchia</taxon>
        <taxon>Euthyneura</taxon>
        <taxon>Panpulmonata</taxon>
        <taxon>Sacoglossa</taxon>
        <taxon>Placobranchoidea</taxon>
        <taxon>Plakobranchidae</taxon>
        <taxon>Elysia</taxon>
    </lineage>
</organism>
<evidence type="ECO:0000256" key="13">
    <source>
        <dbReference type="ARBA" id="ARBA00031895"/>
    </source>
</evidence>
<comment type="similarity">
    <text evidence="4 22">Belongs to the acyl-CoA dehydrogenase family.</text>
</comment>
<evidence type="ECO:0000259" key="25">
    <source>
        <dbReference type="Pfam" id="PF02771"/>
    </source>
</evidence>
<dbReference type="Gene3D" id="1.20.140.10">
    <property type="entry name" value="Butyryl-CoA Dehydrogenase, subunit A, domain 3"/>
    <property type="match status" value="1"/>
</dbReference>
<feature type="domain" description="Acyl-CoA dehydrogenase/oxidase N-terminal" evidence="25">
    <location>
        <begin position="53"/>
        <end position="167"/>
    </location>
</feature>
<keyword evidence="10" id="KW-0809">Transit peptide</keyword>
<dbReference type="InterPro" id="IPR034183">
    <property type="entry name" value="IVD"/>
</dbReference>
<dbReference type="GO" id="GO:0050660">
    <property type="term" value="F:flavin adenine dinucleotide binding"/>
    <property type="evidence" value="ECO:0007669"/>
    <property type="project" value="InterPro"/>
</dbReference>
<dbReference type="FunFam" id="2.40.110.10:FF:000004">
    <property type="entry name" value="Isovaleryl-CoA dehydrogenase, mitochondrial"/>
    <property type="match status" value="1"/>
</dbReference>
<comment type="function">
    <text evidence="14">Catalyzes the conversion of isovaleryl-CoA/3-methylbutanoyl-CoA to 3-methylbut-2-enoyl-CoA as an intermediate step in the leucine (Leu) catabolic pathway. To a lesser extent, is also able to catalyze the oxidation of other saturated short-chain acyl-CoA thioesters as pentanoyl-CoA, hexenoyl-CoA and butenoyl-CoA.</text>
</comment>
<dbReference type="InterPro" id="IPR009075">
    <property type="entry name" value="AcylCo_DH/oxidase_C"/>
</dbReference>
<evidence type="ECO:0000256" key="9">
    <source>
        <dbReference type="ARBA" id="ARBA00022827"/>
    </source>
</evidence>
<evidence type="ECO:0000256" key="18">
    <source>
        <dbReference type="ARBA" id="ARBA00052875"/>
    </source>
</evidence>
<gene>
    <name evidence="26" type="ORF">RRG08_031718</name>
</gene>
<keyword evidence="27" id="KW-1185">Reference proteome</keyword>
<feature type="binding site" evidence="21">
    <location>
        <position position="391"/>
    </location>
    <ligand>
        <name>FAD</name>
        <dbReference type="ChEBI" id="CHEBI:57692"/>
    </ligand>
</feature>
<evidence type="ECO:0000256" key="16">
    <source>
        <dbReference type="ARBA" id="ARBA00048345"/>
    </source>
</evidence>
<protein>
    <recommendedName>
        <fullName evidence="7">Isovaleryl-CoA dehydrogenase, mitochondrial</fullName>
        <ecNumber evidence="6">1.3.8.1</ecNumber>
        <ecNumber evidence="5">1.3.8.4</ecNumber>
    </recommendedName>
    <alternativeName>
        <fullName evidence="13">Butyryl-CoA dehydrogenase</fullName>
    </alternativeName>
</protein>
<evidence type="ECO:0000313" key="27">
    <source>
        <dbReference type="Proteomes" id="UP001283361"/>
    </source>
</evidence>
<dbReference type="InterPro" id="IPR006091">
    <property type="entry name" value="Acyl-CoA_Oxase/DH_mid-dom"/>
</dbReference>
<feature type="domain" description="Acyl-CoA dehydrogenase/oxidase C-terminal" evidence="23">
    <location>
        <begin position="352"/>
        <end position="500"/>
    </location>
</feature>
<dbReference type="CDD" id="cd01156">
    <property type="entry name" value="IVD"/>
    <property type="match status" value="1"/>
</dbReference>
<evidence type="ECO:0000256" key="8">
    <source>
        <dbReference type="ARBA" id="ARBA00022630"/>
    </source>
</evidence>
<feature type="binding site" evidence="21">
    <location>
        <begin position="205"/>
        <end position="207"/>
    </location>
    <ligand>
        <name>FAD</name>
        <dbReference type="ChEBI" id="CHEBI:57692"/>
    </ligand>
</feature>
<feature type="binding site" evidence="20">
    <location>
        <position position="181"/>
    </location>
    <ligand>
        <name>substrate</name>
    </ligand>
</feature>
<dbReference type="SUPFAM" id="SSF47203">
    <property type="entry name" value="Acyl-CoA dehydrogenase C-terminal domain-like"/>
    <property type="match status" value="1"/>
</dbReference>
<dbReference type="Gene3D" id="1.10.540.10">
    <property type="entry name" value="Acyl-CoA dehydrogenase/oxidase, N-terminal domain"/>
    <property type="match status" value="1"/>
</dbReference>
<evidence type="ECO:0000256" key="1">
    <source>
        <dbReference type="ARBA" id="ARBA00001974"/>
    </source>
</evidence>
<comment type="catalytic activity">
    <reaction evidence="16">
        <text>pentanoyl-CoA + oxidized [electron-transfer flavoprotein] + H(+) = (2E)-pentenoyl-CoA + reduced [electron-transfer flavoprotein]</text>
        <dbReference type="Rhea" id="RHEA:43456"/>
        <dbReference type="Rhea" id="RHEA-COMP:10685"/>
        <dbReference type="Rhea" id="RHEA-COMP:10686"/>
        <dbReference type="ChEBI" id="CHEBI:15378"/>
        <dbReference type="ChEBI" id="CHEBI:57389"/>
        <dbReference type="ChEBI" id="CHEBI:57692"/>
        <dbReference type="ChEBI" id="CHEBI:58307"/>
        <dbReference type="ChEBI" id="CHEBI:86160"/>
    </reaction>
</comment>
<evidence type="ECO:0000259" key="24">
    <source>
        <dbReference type="Pfam" id="PF02770"/>
    </source>
</evidence>
<dbReference type="AlphaFoldDB" id="A0AAE1DEX4"/>
<reference evidence="26" key="1">
    <citation type="journal article" date="2023" name="G3 (Bethesda)">
        <title>A reference genome for the long-term kleptoplast-retaining sea slug Elysia crispata morphotype clarki.</title>
        <authorList>
            <person name="Eastman K.E."/>
            <person name="Pendleton A.L."/>
            <person name="Shaikh M.A."/>
            <person name="Suttiyut T."/>
            <person name="Ogas R."/>
            <person name="Tomko P."/>
            <person name="Gavelis G."/>
            <person name="Widhalm J.R."/>
            <person name="Wisecaver J.H."/>
        </authorList>
    </citation>
    <scope>NUCLEOTIDE SEQUENCE</scope>
    <source>
        <strain evidence="26">ECLA1</strain>
    </source>
</reference>
<comment type="pathway">
    <text evidence="3">Amino-acid degradation; L-leucine degradation; (S)-3-hydroxy-3-methylglutaryl-CoA from 3-isovaleryl-CoA: step 1/3.</text>
</comment>
<proteinExistence type="inferred from homology"/>
<dbReference type="EC" id="1.3.8.1" evidence="6"/>
<dbReference type="FunFam" id="1.20.140.10:FF:000003">
    <property type="entry name" value="isovaleryl-CoA dehydrogenase, mitochondrial"/>
    <property type="match status" value="1"/>
</dbReference>
<dbReference type="GO" id="GO:0008470">
    <property type="term" value="F:3-methylbutanoyl-CoA dehydrogenase activity"/>
    <property type="evidence" value="ECO:0007669"/>
    <property type="project" value="UniProtKB-EC"/>
</dbReference>
<dbReference type="PROSITE" id="PS00072">
    <property type="entry name" value="ACYL_COA_DH_1"/>
    <property type="match status" value="1"/>
</dbReference>
<dbReference type="GO" id="GO:0005739">
    <property type="term" value="C:mitochondrion"/>
    <property type="evidence" value="ECO:0007669"/>
    <property type="project" value="UniProtKB-SubCell"/>
</dbReference>
<feature type="active site" description="Proton acceptor" evidence="19">
    <location>
        <position position="365"/>
    </location>
</feature>
<accession>A0AAE1DEX4</accession>
<dbReference type="Pfam" id="PF02771">
    <property type="entry name" value="Acyl-CoA_dh_N"/>
    <property type="match status" value="1"/>
</dbReference>
<comment type="cofactor">
    <cofactor evidence="1 21 22">
        <name>FAD</name>
        <dbReference type="ChEBI" id="CHEBI:57692"/>
    </cofactor>
</comment>
<evidence type="ECO:0000256" key="3">
    <source>
        <dbReference type="ARBA" id="ARBA00004898"/>
    </source>
</evidence>
<keyword evidence="9 21" id="KW-0274">FAD</keyword>
<dbReference type="InterPro" id="IPR037069">
    <property type="entry name" value="AcylCoA_DH/ox_N_sf"/>
</dbReference>
<dbReference type="Gene3D" id="2.40.110.10">
    <property type="entry name" value="Butyryl-CoA Dehydrogenase, subunit A, domain 2"/>
    <property type="match status" value="1"/>
</dbReference>
<comment type="catalytic activity">
    <reaction evidence="15">
        <text>butanoyl-CoA + oxidized [electron-transfer flavoprotein] + H(+) = (2E)-butenoyl-CoA + reduced [electron-transfer flavoprotein]</text>
        <dbReference type="Rhea" id="RHEA:24004"/>
        <dbReference type="Rhea" id="RHEA-COMP:10685"/>
        <dbReference type="Rhea" id="RHEA-COMP:10686"/>
        <dbReference type="ChEBI" id="CHEBI:15378"/>
        <dbReference type="ChEBI" id="CHEBI:57332"/>
        <dbReference type="ChEBI" id="CHEBI:57371"/>
        <dbReference type="ChEBI" id="CHEBI:57692"/>
        <dbReference type="ChEBI" id="CHEBI:58307"/>
        <dbReference type="EC" id="1.3.8.1"/>
    </reaction>
</comment>
<keyword evidence="12" id="KW-0496">Mitochondrion</keyword>
<dbReference type="InterPro" id="IPR009100">
    <property type="entry name" value="AcylCoA_DH/oxidase_NM_dom_sf"/>
</dbReference>
<comment type="caution">
    <text evidence="26">The sequence shown here is derived from an EMBL/GenBank/DDBJ whole genome shotgun (WGS) entry which is preliminary data.</text>
</comment>
<evidence type="ECO:0000256" key="21">
    <source>
        <dbReference type="PIRSR" id="PIRSR634183-3"/>
    </source>
</evidence>
<feature type="binding site" evidence="21">
    <location>
        <begin position="488"/>
        <end position="490"/>
    </location>
    <ligand>
        <name>FAD</name>
        <dbReference type="ChEBI" id="CHEBI:57692"/>
    </ligand>
</feature>
<evidence type="ECO:0000256" key="19">
    <source>
        <dbReference type="PIRSR" id="PIRSR634183-1"/>
    </source>
</evidence>